<evidence type="ECO:0000256" key="1">
    <source>
        <dbReference type="ARBA" id="ARBA00022490"/>
    </source>
</evidence>
<dbReference type="GO" id="GO:0005737">
    <property type="term" value="C:cytoplasm"/>
    <property type="evidence" value="ECO:0007669"/>
    <property type="project" value="UniProtKB-SubCell"/>
</dbReference>
<dbReference type="AlphaFoldDB" id="D6STD9"/>
<evidence type="ECO:0000256" key="2">
    <source>
        <dbReference type="ARBA" id="ARBA00022679"/>
    </source>
</evidence>
<name>D6STD9_9BACT</name>
<dbReference type="eggNOG" id="COG0746">
    <property type="taxonomic scope" value="Bacteria"/>
</dbReference>
<comment type="cofactor">
    <cofactor evidence="8">
        <name>Mg(2+)</name>
        <dbReference type="ChEBI" id="CHEBI:18420"/>
    </cofactor>
</comment>
<feature type="domain" description="MobA-like NTP transferase" evidence="9">
    <location>
        <begin position="8"/>
        <end position="151"/>
    </location>
</feature>
<evidence type="ECO:0000256" key="4">
    <source>
        <dbReference type="ARBA" id="ARBA00022741"/>
    </source>
</evidence>
<feature type="binding site" evidence="8">
    <location>
        <position position="93"/>
    </location>
    <ligand>
        <name>GTP</name>
        <dbReference type="ChEBI" id="CHEBI:37565"/>
    </ligand>
</feature>
<dbReference type="InterPro" id="IPR025877">
    <property type="entry name" value="MobA-like_NTP_Trfase"/>
</dbReference>
<dbReference type="EC" id="2.7.7.77" evidence="8"/>
<evidence type="ECO:0000313" key="11">
    <source>
        <dbReference type="Proteomes" id="UP000005496"/>
    </source>
</evidence>
<evidence type="ECO:0000256" key="5">
    <source>
        <dbReference type="ARBA" id="ARBA00022842"/>
    </source>
</evidence>
<dbReference type="InterPro" id="IPR029044">
    <property type="entry name" value="Nucleotide-diphossugar_trans"/>
</dbReference>
<sequence>MTAQDLSAVILAGGKSTRLGRDKTRVRIQGQTLVQRMVSLARRFCRSTWVVGQHPEQVDAPWMLDEIPGIGPMGGIITALKRLSSPCLVLACDLPAMHEDLLARLIAHRSSSPGRQCMTTFMQEQTGYIESLVAVYETRCLDLLLASYEKGCYRLSTAVPPEYRLHIPYGIQEEHFFFNVNYPGDLEKILAEVNPGTLTG</sequence>
<evidence type="ECO:0000256" key="8">
    <source>
        <dbReference type="HAMAP-Rule" id="MF_00316"/>
    </source>
</evidence>
<keyword evidence="2 8" id="KW-0808">Transferase</keyword>
<keyword evidence="11" id="KW-1185">Reference proteome</keyword>
<dbReference type="Proteomes" id="UP000005496">
    <property type="component" value="Unassembled WGS sequence"/>
</dbReference>
<comment type="caution">
    <text evidence="8">Lacks conserved residue(s) required for the propagation of feature annotation.</text>
</comment>
<feature type="binding site" evidence="8">
    <location>
        <position position="65"/>
    </location>
    <ligand>
        <name>GTP</name>
        <dbReference type="ChEBI" id="CHEBI:37565"/>
    </ligand>
</feature>
<evidence type="ECO:0000259" key="9">
    <source>
        <dbReference type="Pfam" id="PF12804"/>
    </source>
</evidence>
<evidence type="ECO:0000256" key="3">
    <source>
        <dbReference type="ARBA" id="ARBA00022723"/>
    </source>
</evidence>
<dbReference type="CDD" id="cd02503">
    <property type="entry name" value="MobA"/>
    <property type="match status" value="1"/>
</dbReference>
<comment type="function">
    <text evidence="8">Transfers a GMP moiety from GTP to Mo-molybdopterin (Mo-MPT) cofactor (Moco or molybdenum cofactor) to form Mo-molybdopterin guanine dinucleotide (Mo-MGD) cofactor.</text>
</comment>
<evidence type="ECO:0000256" key="7">
    <source>
        <dbReference type="ARBA" id="ARBA00023150"/>
    </source>
</evidence>
<comment type="similarity">
    <text evidence="8">Belongs to the MobA family.</text>
</comment>
<keyword evidence="3 8" id="KW-0479">Metal-binding</keyword>
<gene>
    <name evidence="8" type="primary">mobA</name>
    <name evidence="10" type="ORF">Dthio_PD1294</name>
</gene>
<evidence type="ECO:0000256" key="6">
    <source>
        <dbReference type="ARBA" id="ARBA00023134"/>
    </source>
</evidence>
<dbReference type="GO" id="GO:0006777">
    <property type="term" value="P:Mo-molybdopterin cofactor biosynthetic process"/>
    <property type="evidence" value="ECO:0007669"/>
    <property type="project" value="UniProtKB-KW"/>
</dbReference>
<dbReference type="GO" id="GO:0046872">
    <property type="term" value="F:metal ion binding"/>
    <property type="evidence" value="ECO:0007669"/>
    <property type="project" value="UniProtKB-KW"/>
</dbReference>
<dbReference type="Gene3D" id="3.90.550.10">
    <property type="entry name" value="Spore Coat Polysaccharide Biosynthesis Protein SpsA, Chain A"/>
    <property type="match status" value="1"/>
</dbReference>
<keyword evidence="1 8" id="KW-0963">Cytoplasm</keyword>
<comment type="catalytic activity">
    <reaction evidence="8">
        <text>Mo-molybdopterin + GTP + H(+) = Mo-molybdopterin guanine dinucleotide + diphosphate</text>
        <dbReference type="Rhea" id="RHEA:34243"/>
        <dbReference type="ChEBI" id="CHEBI:15378"/>
        <dbReference type="ChEBI" id="CHEBI:33019"/>
        <dbReference type="ChEBI" id="CHEBI:37565"/>
        <dbReference type="ChEBI" id="CHEBI:71302"/>
        <dbReference type="ChEBI" id="CHEBI:71310"/>
        <dbReference type="EC" id="2.7.7.77"/>
    </reaction>
</comment>
<keyword evidence="4 8" id="KW-0547">Nucleotide-binding</keyword>
<accession>D6STD9</accession>
<dbReference type="RefSeq" id="WP_008871304.1">
    <property type="nucleotide sequence ID" value="NZ_ACJN02000003.1"/>
</dbReference>
<comment type="domain">
    <text evidence="8">The N-terminal domain determines nucleotide recognition and specific binding, while the C-terminal domain determines the specific binding to the target protein.</text>
</comment>
<dbReference type="GO" id="GO:0061603">
    <property type="term" value="F:molybdenum cofactor guanylyltransferase activity"/>
    <property type="evidence" value="ECO:0007669"/>
    <property type="project" value="UniProtKB-EC"/>
</dbReference>
<dbReference type="OrthoDB" id="9788394at2"/>
<feature type="binding site" evidence="8">
    <location>
        <position position="93"/>
    </location>
    <ligand>
        <name>Mg(2+)</name>
        <dbReference type="ChEBI" id="CHEBI:18420"/>
    </ligand>
</feature>
<dbReference type="InterPro" id="IPR013482">
    <property type="entry name" value="Molybde_CF_guanTrfase"/>
</dbReference>
<comment type="subcellular location">
    <subcellularLocation>
        <location evidence="8">Cytoplasm</location>
    </subcellularLocation>
</comment>
<protein>
    <recommendedName>
        <fullName evidence="8">Probable molybdenum cofactor guanylyltransferase</fullName>
        <shortName evidence="8">MoCo guanylyltransferase</shortName>
        <ecNumber evidence="8">2.7.7.77</ecNumber>
    </recommendedName>
    <alternativeName>
        <fullName evidence="8">GTP:molybdopterin guanylyltransferase</fullName>
    </alternativeName>
    <alternativeName>
        <fullName evidence="8">Mo-MPT guanylyltransferase</fullName>
    </alternativeName>
    <alternativeName>
        <fullName evidence="8">Molybdopterin guanylyltransferase</fullName>
    </alternativeName>
    <alternativeName>
        <fullName evidence="8">Molybdopterin-guanine dinucleotide synthase</fullName>
        <shortName evidence="8">MGD synthase</shortName>
    </alternativeName>
</protein>
<dbReference type="GO" id="GO:0005525">
    <property type="term" value="F:GTP binding"/>
    <property type="evidence" value="ECO:0007669"/>
    <property type="project" value="UniProtKB-UniRule"/>
</dbReference>
<organism evidence="10 11">
    <name type="scientific">Desulfonatronospira thiodismutans ASO3-1</name>
    <dbReference type="NCBI Taxonomy" id="555779"/>
    <lineage>
        <taxon>Bacteria</taxon>
        <taxon>Pseudomonadati</taxon>
        <taxon>Thermodesulfobacteriota</taxon>
        <taxon>Desulfovibrionia</taxon>
        <taxon>Desulfovibrionales</taxon>
        <taxon>Desulfonatronovibrionaceae</taxon>
        <taxon>Desulfonatronospira</taxon>
    </lineage>
</organism>
<evidence type="ECO:0000313" key="10">
    <source>
        <dbReference type="EMBL" id="EFI33955.1"/>
    </source>
</evidence>
<dbReference type="PANTHER" id="PTHR19136:SF81">
    <property type="entry name" value="MOLYBDENUM COFACTOR GUANYLYLTRANSFERASE"/>
    <property type="match status" value="1"/>
</dbReference>
<keyword evidence="6 8" id="KW-0342">GTP-binding</keyword>
<feature type="binding site" evidence="8">
    <location>
        <begin position="11"/>
        <end position="13"/>
    </location>
    <ligand>
        <name>GTP</name>
        <dbReference type="ChEBI" id="CHEBI:37565"/>
    </ligand>
</feature>
<reference evidence="10" key="1">
    <citation type="submission" date="2010-05" db="EMBL/GenBank/DDBJ databases">
        <title>The draft genome of Desulfonatronospira thiodismutans ASO3-1.</title>
        <authorList>
            <consortium name="US DOE Joint Genome Institute (JGI-PGF)"/>
            <person name="Lucas S."/>
            <person name="Copeland A."/>
            <person name="Lapidus A."/>
            <person name="Cheng J.-F."/>
            <person name="Bruce D."/>
            <person name="Goodwin L."/>
            <person name="Pitluck S."/>
            <person name="Chertkov O."/>
            <person name="Brettin T."/>
            <person name="Detter J.C."/>
            <person name="Han C."/>
            <person name="Land M.L."/>
            <person name="Hauser L."/>
            <person name="Kyrpides N."/>
            <person name="Mikhailova N."/>
            <person name="Muyzer G."/>
            <person name="Woyke T."/>
        </authorList>
    </citation>
    <scope>NUCLEOTIDE SEQUENCE [LARGE SCALE GENOMIC DNA]</scope>
    <source>
        <strain evidence="10">ASO3-1</strain>
    </source>
</reference>
<comment type="caution">
    <text evidence="10">The sequence shown here is derived from an EMBL/GenBank/DDBJ whole genome shotgun (WGS) entry which is preliminary data.</text>
</comment>
<dbReference type="SUPFAM" id="SSF53448">
    <property type="entry name" value="Nucleotide-diphospho-sugar transferases"/>
    <property type="match status" value="1"/>
</dbReference>
<feature type="binding site" evidence="8">
    <location>
        <position position="23"/>
    </location>
    <ligand>
        <name>GTP</name>
        <dbReference type="ChEBI" id="CHEBI:37565"/>
    </ligand>
</feature>
<proteinExistence type="inferred from homology"/>
<dbReference type="PANTHER" id="PTHR19136">
    <property type="entry name" value="MOLYBDENUM COFACTOR GUANYLYLTRANSFERASE"/>
    <property type="match status" value="1"/>
</dbReference>
<dbReference type="EMBL" id="ACJN02000003">
    <property type="protein sequence ID" value="EFI33955.1"/>
    <property type="molecule type" value="Genomic_DNA"/>
</dbReference>
<keyword evidence="7 8" id="KW-0501">Molybdenum cofactor biosynthesis</keyword>
<dbReference type="HAMAP" id="MF_00316">
    <property type="entry name" value="MobA"/>
    <property type="match status" value="1"/>
</dbReference>
<keyword evidence="5 8" id="KW-0460">Magnesium</keyword>
<dbReference type="Pfam" id="PF12804">
    <property type="entry name" value="NTP_transf_3"/>
    <property type="match status" value="1"/>
</dbReference>